<dbReference type="Pfam" id="PF13994">
    <property type="entry name" value="PgaD"/>
    <property type="match status" value="1"/>
</dbReference>
<keyword evidence="1" id="KW-0812">Transmembrane</keyword>
<keyword evidence="1" id="KW-1133">Transmembrane helix</keyword>
<reference evidence="2 3" key="1">
    <citation type="submission" date="2024-03" db="EMBL/GenBank/DDBJ databases">
        <title>Novel species of the genus Variovorax.</title>
        <authorList>
            <person name="Liu Q."/>
            <person name="Xin Y.-H."/>
        </authorList>
    </citation>
    <scope>NUCLEOTIDE SEQUENCE [LARGE SCALE GENOMIC DNA]</scope>
    <source>
        <strain evidence="2 3">KACC 18901</strain>
    </source>
</reference>
<protein>
    <submittedName>
        <fullName evidence="2">Poly-beta-1,6-N-acetyl-D-glucosamine biosynthesis protein PgaD</fullName>
    </submittedName>
</protein>
<dbReference type="InterPro" id="IPR023829">
    <property type="entry name" value="PGA_PgaD"/>
</dbReference>
<evidence type="ECO:0000313" key="3">
    <source>
        <dbReference type="Proteomes" id="UP001367030"/>
    </source>
</evidence>
<dbReference type="Proteomes" id="UP001367030">
    <property type="component" value="Unassembled WGS sequence"/>
</dbReference>
<keyword evidence="1" id="KW-0472">Membrane</keyword>
<dbReference type="EMBL" id="JBBKZS010000010">
    <property type="protein sequence ID" value="MEJ8857327.1"/>
    <property type="molecule type" value="Genomic_DNA"/>
</dbReference>
<dbReference type="NCBIfam" id="TIGR03940">
    <property type="entry name" value="PGA_PgaD"/>
    <property type="match status" value="1"/>
</dbReference>
<feature type="transmembrane region" description="Helical" evidence="1">
    <location>
        <begin position="88"/>
        <end position="107"/>
    </location>
</feature>
<evidence type="ECO:0000256" key="1">
    <source>
        <dbReference type="SAM" id="Phobius"/>
    </source>
</evidence>
<evidence type="ECO:0000313" key="2">
    <source>
        <dbReference type="EMBL" id="MEJ8857327.1"/>
    </source>
</evidence>
<keyword evidence="3" id="KW-1185">Reference proteome</keyword>
<comment type="caution">
    <text evidence="2">The sequence shown here is derived from an EMBL/GenBank/DDBJ whole genome shotgun (WGS) entry which is preliminary data.</text>
</comment>
<sequence>MQQETQPADRGETQPPILLAAPALWPPRIPRTQARWWMRLRDMVLTLLAWMAYLWILRRFLVAGIAWLSPAAGEYLRGVIDVSYVVHLQPYLWVAAGLVIWLALAGLGHRRHLRSQGGTGQEVPPLSPEAHFAARGVQASASTAWREARCLQVAFDAEGRITGVAPCSAPASPRS</sequence>
<dbReference type="RefSeq" id="WP_340337398.1">
    <property type="nucleotide sequence ID" value="NZ_JBBKZS010000010.1"/>
</dbReference>
<accession>A0ABU8XBV5</accession>
<organism evidence="2 3">
    <name type="scientific">Variovorax robiniae</name>
    <dbReference type="NCBI Taxonomy" id="1836199"/>
    <lineage>
        <taxon>Bacteria</taxon>
        <taxon>Pseudomonadati</taxon>
        <taxon>Pseudomonadota</taxon>
        <taxon>Betaproteobacteria</taxon>
        <taxon>Burkholderiales</taxon>
        <taxon>Comamonadaceae</taxon>
        <taxon>Variovorax</taxon>
    </lineage>
</organism>
<feature type="transmembrane region" description="Helical" evidence="1">
    <location>
        <begin position="44"/>
        <end position="68"/>
    </location>
</feature>
<proteinExistence type="predicted"/>
<gene>
    <name evidence="2" type="primary">pgaD</name>
    <name evidence="2" type="ORF">WKW79_22315</name>
</gene>
<name>A0ABU8XBV5_9BURK</name>